<proteinExistence type="predicted"/>
<dbReference type="RefSeq" id="WP_025225230.1">
    <property type="nucleotide sequence ID" value="NZ_CP007139.1"/>
</dbReference>
<keyword evidence="2" id="KW-1185">Reference proteome</keyword>
<evidence type="ECO:0000313" key="1">
    <source>
        <dbReference type="EMBL" id="AIE86233.1"/>
    </source>
</evidence>
<dbReference type="OrthoDB" id="9800805at2"/>
<dbReference type="HOGENOM" id="CLU_2301678_0_0_0"/>
<reference evidence="1 2" key="1">
    <citation type="journal article" date="2014" name="PLoS ONE">
        <title>The first complete genome sequence of the class fimbriimonadia in the phylum armatimonadetes.</title>
        <authorList>
            <person name="Hu Z.Y."/>
            <person name="Wang Y.Z."/>
            <person name="Im W.T."/>
            <person name="Wang S.Y."/>
            <person name="Zhao G.P."/>
            <person name="Zheng H.J."/>
            <person name="Quan Z.X."/>
        </authorList>
    </citation>
    <scope>NUCLEOTIDE SEQUENCE [LARGE SCALE GENOMIC DNA]</scope>
    <source>
        <strain evidence="1">Gsoil 348</strain>
    </source>
</reference>
<evidence type="ECO:0000313" key="2">
    <source>
        <dbReference type="Proteomes" id="UP000027982"/>
    </source>
</evidence>
<organism evidence="1 2">
    <name type="scientific">Fimbriimonas ginsengisoli Gsoil 348</name>
    <dbReference type="NCBI Taxonomy" id="661478"/>
    <lineage>
        <taxon>Bacteria</taxon>
        <taxon>Bacillati</taxon>
        <taxon>Armatimonadota</taxon>
        <taxon>Fimbriimonadia</taxon>
        <taxon>Fimbriimonadales</taxon>
        <taxon>Fimbriimonadaceae</taxon>
        <taxon>Fimbriimonas</taxon>
    </lineage>
</organism>
<sequence length="100" mass="11559">MFRRVYWVTEYVYSDGNSDVHGVYTSIPNLIRQGLNRPDGARLRLTLTKLDCEQDPFGTWLEPNFDGLADRLDEFVRTDEFSRDQCQALLSTLLREAKAA</sequence>
<accession>A0A068NRR0</accession>
<gene>
    <name evidence="1" type="ORF">OP10G_2865</name>
</gene>
<dbReference type="AlphaFoldDB" id="A0A068NRR0"/>
<dbReference type="KEGG" id="fgi:OP10G_2865"/>
<name>A0A068NRR0_FIMGI</name>
<dbReference type="Proteomes" id="UP000027982">
    <property type="component" value="Chromosome"/>
</dbReference>
<dbReference type="EMBL" id="CP007139">
    <property type="protein sequence ID" value="AIE86233.1"/>
    <property type="molecule type" value="Genomic_DNA"/>
</dbReference>
<protein>
    <submittedName>
        <fullName evidence="1">Uncharacterized protein</fullName>
    </submittedName>
</protein>